<dbReference type="GO" id="GO:0007059">
    <property type="term" value="P:chromosome segregation"/>
    <property type="evidence" value="ECO:0007669"/>
    <property type="project" value="UniProtKB-KW"/>
</dbReference>
<dbReference type="Pfam" id="PF02195">
    <property type="entry name" value="ParB_N"/>
    <property type="match status" value="1"/>
</dbReference>
<sequence length="175" mass="19692">MEGLLEPILVHPVDAEPLYELISGERRWRAALRLGWQFIPARIISVISEGEAAAKAVISNVQPQSLDPMDEAEAFAQLHRADPAYWTFDRIAQACGKSLSYIQQSLKLLHLPKVIQERICQGLLSRSQALEITRLPEERLQAEAAGQLADRRTARTARFLAESLLYRQAASSFRE</sequence>
<feature type="domain" description="ParB/Spo0J HTH" evidence="4">
    <location>
        <begin position="65"/>
        <end position="152"/>
    </location>
</feature>
<evidence type="ECO:0000313" key="5">
    <source>
        <dbReference type="EMBL" id="AEQ20579.1"/>
    </source>
</evidence>
<dbReference type="InterPro" id="IPR050336">
    <property type="entry name" value="Chromosome_partition/occlusion"/>
</dbReference>
<dbReference type="NCBIfam" id="TIGR00180">
    <property type="entry name" value="parB_part"/>
    <property type="match status" value="1"/>
</dbReference>
<reference evidence="5" key="2">
    <citation type="journal article" date="2011" name="J. Bacteriol.">
        <title>Long-chain N-acyl amino acid synthases are linked to the putative PEP-CTERM/exosortase protein-sorting system in Gram-negative bacteria.</title>
        <authorList>
            <person name="Craig J.W."/>
            <person name="Cherry M.A."/>
            <person name="Brady S.F."/>
        </authorList>
    </citation>
    <scope>NUCLEOTIDE SEQUENCE</scope>
</reference>
<dbReference type="GO" id="GO:0003677">
    <property type="term" value="F:DNA binding"/>
    <property type="evidence" value="ECO:0007669"/>
    <property type="project" value="InterPro"/>
</dbReference>
<keyword evidence="2" id="KW-0159">Chromosome partition</keyword>
<accession>G4WVX7</accession>
<name>G4WVX7_9BACT</name>
<dbReference type="Pfam" id="PF17762">
    <property type="entry name" value="HTH_ParB"/>
    <property type="match status" value="1"/>
</dbReference>
<dbReference type="PANTHER" id="PTHR33375:SF1">
    <property type="entry name" value="CHROMOSOME-PARTITIONING PROTEIN PARB-RELATED"/>
    <property type="match status" value="1"/>
</dbReference>
<dbReference type="InterPro" id="IPR004437">
    <property type="entry name" value="ParB/RepB/Spo0J"/>
</dbReference>
<reference evidence="5" key="1">
    <citation type="journal article" date="2004" name="Appl. Environ. Microbiol.">
        <title>Long-chain N-acyltyrosine synthases from environmental DNA.</title>
        <authorList>
            <person name="Brady S.F."/>
            <person name="Chao C.J."/>
            <person name="Clardy J."/>
        </authorList>
    </citation>
    <scope>NUCLEOTIDE SEQUENCE</scope>
</reference>
<evidence type="ECO:0000256" key="1">
    <source>
        <dbReference type="ARBA" id="ARBA00006295"/>
    </source>
</evidence>
<dbReference type="InterPro" id="IPR003115">
    <property type="entry name" value="ParB_N"/>
</dbReference>
<proteinExistence type="inferred from homology"/>
<dbReference type="InterPro" id="IPR036086">
    <property type="entry name" value="ParB/Sulfiredoxin_sf"/>
</dbReference>
<dbReference type="Gene3D" id="3.90.1530.30">
    <property type="match status" value="1"/>
</dbReference>
<dbReference type="SUPFAM" id="SSF110849">
    <property type="entry name" value="ParB/Sulfiredoxin"/>
    <property type="match status" value="1"/>
</dbReference>
<dbReference type="EMBL" id="JF429416">
    <property type="protein sequence ID" value="AEQ20579.1"/>
    <property type="molecule type" value="Genomic_DNA"/>
</dbReference>
<comment type="similarity">
    <text evidence="1">Belongs to the ParB family.</text>
</comment>
<feature type="domain" description="ParB-like N-terminal" evidence="3">
    <location>
        <begin position="2"/>
        <end position="61"/>
    </location>
</feature>
<evidence type="ECO:0000259" key="4">
    <source>
        <dbReference type="Pfam" id="PF17762"/>
    </source>
</evidence>
<dbReference type="PANTHER" id="PTHR33375">
    <property type="entry name" value="CHROMOSOME-PARTITIONING PROTEIN PARB-RELATED"/>
    <property type="match status" value="1"/>
</dbReference>
<protein>
    <submittedName>
        <fullName evidence="5">ParB-like partition protein</fullName>
    </submittedName>
</protein>
<dbReference type="GO" id="GO:0005694">
    <property type="term" value="C:chromosome"/>
    <property type="evidence" value="ECO:0007669"/>
    <property type="project" value="TreeGrafter"/>
</dbReference>
<dbReference type="Gene3D" id="1.10.10.2830">
    <property type="match status" value="1"/>
</dbReference>
<evidence type="ECO:0000259" key="3">
    <source>
        <dbReference type="Pfam" id="PF02195"/>
    </source>
</evidence>
<dbReference type="InterPro" id="IPR041468">
    <property type="entry name" value="HTH_ParB/Spo0J"/>
</dbReference>
<evidence type="ECO:0000256" key="2">
    <source>
        <dbReference type="ARBA" id="ARBA00022829"/>
    </source>
</evidence>
<organism evidence="5">
    <name type="scientific">uncultured bacterium CSLF42</name>
    <dbReference type="NCBI Taxonomy" id="1091574"/>
    <lineage>
        <taxon>Bacteria</taxon>
        <taxon>environmental samples</taxon>
    </lineage>
</organism>
<dbReference type="AlphaFoldDB" id="G4WVX7"/>
<dbReference type="SUPFAM" id="SSF109709">
    <property type="entry name" value="KorB DNA-binding domain-like"/>
    <property type="match status" value="1"/>
</dbReference>